<evidence type="ECO:0000313" key="2">
    <source>
        <dbReference type="EMBL" id="MCI72409.1"/>
    </source>
</evidence>
<name>A0A392UFS9_9FABA</name>
<sequence length="51" mass="5578">MAIEAPAVEEEDSRTPIPTAFTITRAEDHLPPPAVDEEGPMKYLAAHMDDT</sequence>
<proteinExistence type="predicted"/>
<protein>
    <submittedName>
        <fullName evidence="2">Uncharacterized protein</fullName>
    </submittedName>
</protein>
<dbReference type="EMBL" id="LXQA010817459">
    <property type="protein sequence ID" value="MCI72409.1"/>
    <property type="molecule type" value="Genomic_DNA"/>
</dbReference>
<dbReference type="AlphaFoldDB" id="A0A392UFS9"/>
<accession>A0A392UFS9</accession>
<comment type="caution">
    <text evidence="2">The sequence shown here is derived from an EMBL/GenBank/DDBJ whole genome shotgun (WGS) entry which is preliminary data.</text>
</comment>
<reference evidence="2 3" key="1">
    <citation type="journal article" date="2018" name="Front. Plant Sci.">
        <title>Red Clover (Trifolium pratense) and Zigzag Clover (T. medium) - A Picture of Genomic Similarities and Differences.</title>
        <authorList>
            <person name="Dluhosova J."/>
            <person name="Istvanek J."/>
            <person name="Nedelnik J."/>
            <person name="Repkova J."/>
        </authorList>
    </citation>
    <scope>NUCLEOTIDE SEQUENCE [LARGE SCALE GENOMIC DNA]</scope>
    <source>
        <strain evidence="3">cv. 10/8</strain>
        <tissue evidence="2">Leaf</tissue>
    </source>
</reference>
<keyword evidence="3" id="KW-1185">Reference proteome</keyword>
<evidence type="ECO:0000256" key="1">
    <source>
        <dbReference type="SAM" id="MobiDB-lite"/>
    </source>
</evidence>
<organism evidence="2 3">
    <name type="scientific">Trifolium medium</name>
    <dbReference type="NCBI Taxonomy" id="97028"/>
    <lineage>
        <taxon>Eukaryota</taxon>
        <taxon>Viridiplantae</taxon>
        <taxon>Streptophyta</taxon>
        <taxon>Embryophyta</taxon>
        <taxon>Tracheophyta</taxon>
        <taxon>Spermatophyta</taxon>
        <taxon>Magnoliopsida</taxon>
        <taxon>eudicotyledons</taxon>
        <taxon>Gunneridae</taxon>
        <taxon>Pentapetalae</taxon>
        <taxon>rosids</taxon>
        <taxon>fabids</taxon>
        <taxon>Fabales</taxon>
        <taxon>Fabaceae</taxon>
        <taxon>Papilionoideae</taxon>
        <taxon>50 kb inversion clade</taxon>
        <taxon>NPAAA clade</taxon>
        <taxon>Hologalegina</taxon>
        <taxon>IRL clade</taxon>
        <taxon>Trifolieae</taxon>
        <taxon>Trifolium</taxon>
    </lineage>
</organism>
<feature type="region of interest" description="Disordered" evidence="1">
    <location>
        <begin position="1"/>
        <end position="38"/>
    </location>
</feature>
<evidence type="ECO:0000313" key="3">
    <source>
        <dbReference type="Proteomes" id="UP000265520"/>
    </source>
</evidence>
<dbReference type="Proteomes" id="UP000265520">
    <property type="component" value="Unassembled WGS sequence"/>
</dbReference>